<dbReference type="AlphaFoldDB" id="A0A1T5P3W6"/>
<protein>
    <submittedName>
        <fullName evidence="3">Uncharacterized protein</fullName>
    </submittedName>
</protein>
<sequence length="368" mass="39633">MKAITLTSITCLVAAALAISSCKKNNSQEVPGPEKGQDAKMLAEFLDSHAKPFEHFSINAAAGGVITTSQGTKFNIPPNVFITAGGAPVTGAVDISIKEIRDVSSMILSDKATVTADGKMLVSFGEFFVRAVQNNQDLGLRPKNDTGKGIMVQVPARPADNVMNGVKEVPMWTGDTTVSVTQHGFNYINQPVTITTQQTITRGVLWNQIQSSYALFNTSSGTMNFRLDSLIRWVNCDGLAAMPNPKTTVMAYFTNHFNNETASSYGGEQPSMLFFKPKNYNTLVKFYNVIMTPPAGKEGFHSYQTSIPVGLEGTFLAISAVNGQFYAEQKTVTISTPAGSDNYSTVSFDLQAVDAATLLSLINSMNSK</sequence>
<organism evidence="3 4">
    <name type="scientific">Chitinophaga ginsengisegetis</name>
    <dbReference type="NCBI Taxonomy" id="393003"/>
    <lineage>
        <taxon>Bacteria</taxon>
        <taxon>Pseudomonadati</taxon>
        <taxon>Bacteroidota</taxon>
        <taxon>Chitinophagia</taxon>
        <taxon>Chitinophagales</taxon>
        <taxon>Chitinophagaceae</taxon>
        <taxon>Chitinophaga</taxon>
    </lineage>
</organism>
<keyword evidence="4" id="KW-1185">Reference proteome</keyword>
<dbReference type="STRING" id="393003.SAMN05660461_3671"/>
<evidence type="ECO:0000256" key="2">
    <source>
        <dbReference type="SAM" id="SignalP"/>
    </source>
</evidence>
<name>A0A1T5P3W6_9BACT</name>
<feature type="chain" id="PRO_5012211237" evidence="2">
    <location>
        <begin position="19"/>
        <end position="368"/>
    </location>
</feature>
<reference evidence="3 4" key="1">
    <citation type="submission" date="2017-02" db="EMBL/GenBank/DDBJ databases">
        <authorList>
            <person name="Peterson S.W."/>
        </authorList>
    </citation>
    <scope>NUCLEOTIDE SEQUENCE [LARGE SCALE GENOMIC DNA]</scope>
    <source>
        <strain evidence="3 4">DSM 18108</strain>
    </source>
</reference>
<dbReference type="RefSeq" id="WP_079470924.1">
    <property type="nucleotide sequence ID" value="NZ_FUZZ01000002.1"/>
</dbReference>
<dbReference type="InterPro" id="IPR031305">
    <property type="entry name" value="Casein_CS"/>
</dbReference>
<dbReference type="EMBL" id="FUZZ01000002">
    <property type="protein sequence ID" value="SKD07048.1"/>
    <property type="molecule type" value="Genomic_DNA"/>
</dbReference>
<feature type="signal peptide" evidence="2">
    <location>
        <begin position="1"/>
        <end position="18"/>
    </location>
</feature>
<dbReference type="PROSITE" id="PS51257">
    <property type="entry name" value="PROKAR_LIPOPROTEIN"/>
    <property type="match status" value="1"/>
</dbReference>
<evidence type="ECO:0000313" key="4">
    <source>
        <dbReference type="Proteomes" id="UP000190166"/>
    </source>
</evidence>
<proteinExistence type="predicted"/>
<keyword evidence="1 2" id="KW-0732">Signal</keyword>
<evidence type="ECO:0000313" key="3">
    <source>
        <dbReference type="EMBL" id="SKD07048.1"/>
    </source>
</evidence>
<accession>A0A1T5P3W6</accession>
<evidence type="ECO:0000256" key="1">
    <source>
        <dbReference type="ARBA" id="ARBA00022729"/>
    </source>
</evidence>
<gene>
    <name evidence="3" type="ORF">SAMN05660461_3671</name>
</gene>
<dbReference type="Proteomes" id="UP000190166">
    <property type="component" value="Unassembled WGS sequence"/>
</dbReference>
<dbReference type="PROSITE" id="PS00306">
    <property type="entry name" value="CASEIN_ALPHA_BETA"/>
    <property type="match status" value="1"/>
</dbReference>